<gene>
    <name evidence="2" type="ORF">PR048_020374</name>
</gene>
<feature type="transmembrane region" description="Helical" evidence="1">
    <location>
        <begin position="6"/>
        <end position="26"/>
    </location>
</feature>
<dbReference type="EMBL" id="JARBHB010000007">
    <property type="protein sequence ID" value="KAJ8879766.1"/>
    <property type="molecule type" value="Genomic_DNA"/>
</dbReference>
<dbReference type="Proteomes" id="UP001159363">
    <property type="component" value="Chromosome 6"/>
</dbReference>
<organism evidence="2 3">
    <name type="scientific">Dryococelus australis</name>
    <dbReference type="NCBI Taxonomy" id="614101"/>
    <lineage>
        <taxon>Eukaryota</taxon>
        <taxon>Metazoa</taxon>
        <taxon>Ecdysozoa</taxon>
        <taxon>Arthropoda</taxon>
        <taxon>Hexapoda</taxon>
        <taxon>Insecta</taxon>
        <taxon>Pterygota</taxon>
        <taxon>Neoptera</taxon>
        <taxon>Polyneoptera</taxon>
        <taxon>Phasmatodea</taxon>
        <taxon>Verophasmatodea</taxon>
        <taxon>Anareolatae</taxon>
        <taxon>Phasmatidae</taxon>
        <taxon>Eurycanthinae</taxon>
        <taxon>Dryococelus</taxon>
    </lineage>
</organism>
<keyword evidence="1" id="KW-1133">Transmembrane helix</keyword>
<reference evidence="2 3" key="1">
    <citation type="submission" date="2023-02" db="EMBL/GenBank/DDBJ databases">
        <title>LHISI_Scaffold_Assembly.</title>
        <authorList>
            <person name="Stuart O.P."/>
            <person name="Cleave R."/>
            <person name="Magrath M.J.L."/>
            <person name="Mikheyev A.S."/>
        </authorList>
    </citation>
    <scope>NUCLEOTIDE SEQUENCE [LARGE SCALE GENOMIC DNA]</scope>
    <source>
        <strain evidence="2">Daus_M_001</strain>
        <tissue evidence="2">Leg muscle</tissue>
    </source>
</reference>
<keyword evidence="3" id="KW-1185">Reference proteome</keyword>
<keyword evidence="1" id="KW-0472">Membrane</keyword>
<evidence type="ECO:0000313" key="3">
    <source>
        <dbReference type="Proteomes" id="UP001159363"/>
    </source>
</evidence>
<accession>A0ABQ9H650</accession>
<protein>
    <submittedName>
        <fullName evidence="2">Uncharacterized protein</fullName>
    </submittedName>
</protein>
<evidence type="ECO:0000256" key="1">
    <source>
        <dbReference type="SAM" id="Phobius"/>
    </source>
</evidence>
<evidence type="ECO:0000313" key="2">
    <source>
        <dbReference type="EMBL" id="KAJ8879766.1"/>
    </source>
</evidence>
<keyword evidence="1" id="KW-0812">Transmembrane</keyword>
<name>A0ABQ9H650_9NEOP</name>
<proteinExistence type="predicted"/>
<comment type="caution">
    <text evidence="2">The sequence shown here is derived from an EMBL/GenBank/DDBJ whole genome shotgun (WGS) entry which is preliminary data.</text>
</comment>
<sequence>MKTVEYWNSCTMYLEITCNLIAVYHFRKKRHQQRRKYWVHPLMQDRFKFGALNDAKHLNFYRMSRETFDKLLALLYDHLKHEDTNMRNYISSPEMLSVTLS</sequence>